<comment type="caution">
    <text evidence="7">The sequence shown here is derived from an EMBL/GenBank/DDBJ whole genome shotgun (WGS) entry which is preliminary data.</text>
</comment>
<dbReference type="Proteomes" id="UP000275408">
    <property type="component" value="Unassembled WGS sequence"/>
</dbReference>
<reference evidence="7 8" key="1">
    <citation type="journal article" date="2018" name="Sci. Rep.">
        <title>Comparative analysis of the Pocillopora damicornis genome highlights role of immune system in coral evolution.</title>
        <authorList>
            <person name="Cunning R."/>
            <person name="Bay R.A."/>
            <person name="Gillette P."/>
            <person name="Baker A.C."/>
            <person name="Traylor-Knowles N."/>
        </authorList>
    </citation>
    <scope>NUCLEOTIDE SEQUENCE [LARGE SCALE GENOMIC DNA]</scope>
    <source>
        <strain evidence="7">RSMAS</strain>
        <tissue evidence="7">Whole animal</tissue>
    </source>
</reference>
<protein>
    <recommendedName>
        <fullName evidence="6">GAIN-B domain-containing protein</fullName>
    </recommendedName>
</protein>
<sequence length="68" mass="7733">MKNVNNEKKCMFWNMINESSIGWSEEGCYVKFTDAHQTECTCNHLTHFAVLLDTSSGTETANISENKI</sequence>
<evidence type="ECO:0000256" key="1">
    <source>
        <dbReference type="ARBA" id="ARBA00004370"/>
    </source>
</evidence>
<dbReference type="Gene3D" id="2.60.220.50">
    <property type="match status" value="1"/>
</dbReference>
<dbReference type="EMBL" id="RCHS01003350">
    <property type="protein sequence ID" value="RMX42502.1"/>
    <property type="molecule type" value="Genomic_DNA"/>
</dbReference>
<dbReference type="Pfam" id="PF01825">
    <property type="entry name" value="GPS"/>
    <property type="match status" value="1"/>
</dbReference>
<evidence type="ECO:0000256" key="4">
    <source>
        <dbReference type="ARBA" id="ARBA00023136"/>
    </source>
</evidence>
<name>A0A3M6TMB5_POCDA</name>
<gene>
    <name evidence="7" type="ORF">pdam_00024907</name>
</gene>
<dbReference type="AlphaFoldDB" id="A0A3M6TMB5"/>
<dbReference type="PANTHER" id="PTHR12011:SF347">
    <property type="entry name" value="FI21270P1-RELATED"/>
    <property type="match status" value="1"/>
</dbReference>
<keyword evidence="2" id="KW-0812">Transmembrane</keyword>
<keyword evidence="3" id="KW-1133">Transmembrane helix</keyword>
<keyword evidence="8" id="KW-1185">Reference proteome</keyword>
<evidence type="ECO:0000256" key="3">
    <source>
        <dbReference type="ARBA" id="ARBA00022989"/>
    </source>
</evidence>
<keyword evidence="5" id="KW-1015">Disulfide bond</keyword>
<keyword evidence="4" id="KW-0472">Membrane</keyword>
<dbReference type="InterPro" id="IPR000203">
    <property type="entry name" value="GPS"/>
</dbReference>
<comment type="subcellular location">
    <subcellularLocation>
        <location evidence="1">Membrane</location>
    </subcellularLocation>
</comment>
<evidence type="ECO:0000259" key="6">
    <source>
        <dbReference type="PROSITE" id="PS50221"/>
    </source>
</evidence>
<evidence type="ECO:0000256" key="5">
    <source>
        <dbReference type="ARBA" id="ARBA00023157"/>
    </source>
</evidence>
<dbReference type="InterPro" id="IPR057244">
    <property type="entry name" value="GAIN_B"/>
</dbReference>
<organism evidence="7 8">
    <name type="scientific">Pocillopora damicornis</name>
    <name type="common">Cauliflower coral</name>
    <name type="synonym">Millepora damicornis</name>
    <dbReference type="NCBI Taxonomy" id="46731"/>
    <lineage>
        <taxon>Eukaryota</taxon>
        <taxon>Metazoa</taxon>
        <taxon>Cnidaria</taxon>
        <taxon>Anthozoa</taxon>
        <taxon>Hexacorallia</taxon>
        <taxon>Scleractinia</taxon>
        <taxon>Astrocoeniina</taxon>
        <taxon>Pocilloporidae</taxon>
        <taxon>Pocillopora</taxon>
    </lineage>
</organism>
<evidence type="ECO:0000313" key="8">
    <source>
        <dbReference type="Proteomes" id="UP000275408"/>
    </source>
</evidence>
<proteinExistence type="predicted"/>
<dbReference type="SMART" id="SM00303">
    <property type="entry name" value="GPS"/>
    <property type="match status" value="1"/>
</dbReference>
<dbReference type="GO" id="GO:0005886">
    <property type="term" value="C:plasma membrane"/>
    <property type="evidence" value="ECO:0007669"/>
    <property type="project" value="TreeGrafter"/>
</dbReference>
<evidence type="ECO:0000256" key="2">
    <source>
        <dbReference type="ARBA" id="ARBA00022692"/>
    </source>
</evidence>
<dbReference type="PROSITE" id="PS50221">
    <property type="entry name" value="GAIN_B"/>
    <property type="match status" value="1"/>
</dbReference>
<accession>A0A3M6TMB5</accession>
<dbReference type="InterPro" id="IPR046338">
    <property type="entry name" value="GAIN_dom_sf"/>
</dbReference>
<feature type="domain" description="GAIN-B" evidence="6">
    <location>
        <begin position="1"/>
        <end position="58"/>
    </location>
</feature>
<evidence type="ECO:0000313" key="7">
    <source>
        <dbReference type="EMBL" id="RMX42502.1"/>
    </source>
</evidence>
<dbReference type="PANTHER" id="PTHR12011">
    <property type="entry name" value="ADHESION G-PROTEIN COUPLED RECEPTOR"/>
    <property type="match status" value="1"/>
</dbReference>